<dbReference type="PROSITE" id="PS00866">
    <property type="entry name" value="CPSASE_1"/>
    <property type="match status" value="1"/>
</dbReference>
<evidence type="ECO:0000256" key="15">
    <source>
        <dbReference type="ARBA" id="ARBA00023267"/>
    </source>
</evidence>
<dbReference type="FunFam" id="3.40.50.20:FF:000010">
    <property type="entry name" value="Propionyl-CoA carboxylase subunit alpha"/>
    <property type="match status" value="1"/>
</dbReference>
<evidence type="ECO:0000256" key="16">
    <source>
        <dbReference type="ARBA" id="ARBA00033786"/>
    </source>
</evidence>
<evidence type="ECO:0000256" key="7">
    <source>
        <dbReference type="ARBA" id="ARBA00022598"/>
    </source>
</evidence>
<sequence length="453" mass="49321">MTIEKLLIANRGEIALRIHRACHEMGIKTVAVHSTADADAMHVRLADEAVCIGPPSAKDSYLNIPAIISAAEVTGANAIHPGYGFLSENARFAEIIEAHNICFVGPKPEHIRTMGDKVEAKRTAVELGLPVVPGSPGAVTYGDEAKRIAAEAGYPVLIKAASGGGGRGMKVVSDEASLESLMGQASSEAAAAFGDPTVYMEKYLGNPRHIEFQIFGDGQGNAIHLGERDCSLQRRHQKVLEEAPSPIISAEERARMGKVCADAMAAMGYRGAGTIEFLWENGEFFFIEMNTRIQVEHPVTEMITGFDLVREQIRIADGRGLSVTQEDLEFRGHAMECRINAEDPRTFMPSPGKVTNYHAAGGMHVRVDSGLYAGYSIPPYYDSMIAKLIVYGRTRESCMMRMRRALEEMVIGGVKTNIPLHQALLAAPDVIHGDYTIKWLEEWLAREEAEGAA</sequence>
<dbReference type="PROSITE" id="PS00867">
    <property type="entry name" value="CPSASE_2"/>
    <property type="match status" value="1"/>
</dbReference>
<comment type="subunit">
    <text evidence="3 19">Acetyl-CoA carboxylase is a heterohexamer of biotin carboxyl carrier protein, biotin carboxylase and the two subunits of carboxyl transferase in a 2:2 complex.</text>
</comment>
<keyword evidence="11 18" id="KW-0067">ATP-binding</keyword>
<dbReference type="Gene3D" id="3.40.50.20">
    <property type="match status" value="1"/>
</dbReference>
<reference evidence="22 23" key="1">
    <citation type="journal article" date="2015" name="Genome Announc.">
        <title>Complete Genome Sequence of Polypropylene Glycol- and Polyethylene Glycol-Degrading Sphingopyxis macrogoltabida Strain EY-1.</title>
        <authorList>
            <person name="Ohtsubo Y."/>
            <person name="Nagata Y."/>
            <person name="Numata M."/>
            <person name="Tsuchikane K."/>
            <person name="Hosoyama A."/>
            <person name="Yamazoe A."/>
            <person name="Tsuda M."/>
            <person name="Fujita N."/>
            <person name="Kawai F."/>
        </authorList>
    </citation>
    <scope>NUCLEOTIDE SEQUENCE [LARGE SCALE GENOMIC DNA]</scope>
    <source>
        <strain evidence="22 23">EY-1</strain>
    </source>
</reference>
<evidence type="ECO:0000256" key="18">
    <source>
        <dbReference type="PROSITE-ProRule" id="PRU00409"/>
    </source>
</evidence>
<dbReference type="Pfam" id="PF02786">
    <property type="entry name" value="CPSase_L_D2"/>
    <property type="match status" value="1"/>
</dbReference>
<gene>
    <name evidence="22" type="ORF">AN936_12215</name>
</gene>
<dbReference type="GO" id="GO:0046872">
    <property type="term" value="F:metal ion binding"/>
    <property type="evidence" value="ECO:0007669"/>
    <property type="project" value="UniProtKB-KW"/>
</dbReference>
<dbReference type="Gene3D" id="3.30.1490.20">
    <property type="entry name" value="ATP-grasp fold, A domain"/>
    <property type="match status" value="1"/>
</dbReference>
<keyword evidence="7 19" id="KW-0436">Ligase</keyword>
<dbReference type="InterPro" id="IPR005481">
    <property type="entry name" value="BC-like_N"/>
</dbReference>
<dbReference type="PROSITE" id="PS50979">
    <property type="entry name" value="BC"/>
    <property type="match status" value="1"/>
</dbReference>
<proteinExistence type="predicted"/>
<dbReference type="SUPFAM" id="SSF52440">
    <property type="entry name" value="PreATP-grasp domain"/>
    <property type="match status" value="1"/>
</dbReference>
<comment type="pathway">
    <text evidence="2 19">Lipid metabolism; malonyl-CoA biosynthesis; malonyl-CoA from acetyl-CoA: step 1/1.</text>
</comment>
<dbReference type="Pfam" id="PF02785">
    <property type="entry name" value="Biotin_carb_C"/>
    <property type="match status" value="1"/>
</dbReference>
<dbReference type="PANTHER" id="PTHR48095:SF2">
    <property type="entry name" value="BIOTIN CARBOXYLASE, CHLOROPLASTIC"/>
    <property type="match status" value="1"/>
</dbReference>
<comment type="function">
    <text evidence="1 19">This protein is a component of the acetyl coenzyme A carboxylase complex; first, biotin carboxylase catalyzes the carboxylation of the carrier protein and then the transcarboxylase transfers the carboxyl group to form malonyl-CoA.</text>
</comment>
<dbReference type="KEGG" id="smag:AN936_12215"/>
<evidence type="ECO:0000256" key="13">
    <source>
        <dbReference type="ARBA" id="ARBA00023098"/>
    </source>
</evidence>
<dbReference type="InterPro" id="IPR016185">
    <property type="entry name" value="PreATP-grasp_dom_sf"/>
</dbReference>
<dbReference type="SMART" id="SM00878">
    <property type="entry name" value="Biotin_carb_C"/>
    <property type="match status" value="1"/>
</dbReference>
<evidence type="ECO:0000256" key="8">
    <source>
        <dbReference type="ARBA" id="ARBA00022723"/>
    </source>
</evidence>
<feature type="domain" description="Biotin carboxylation" evidence="21">
    <location>
        <begin position="2"/>
        <end position="445"/>
    </location>
</feature>
<keyword evidence="13 19" id="KW-0443">Lipid metabolism</keyword>
<dbReference type="PROSITE" id="PS50975">
    <property type="entry name" value="ATP_GRASP"/>
    <property type="match status" value="1"/>
</dbReference>
<evidence type="ECO:0000256" key="1">
    <source>
        <dbReference type="ARBA" id="ARBA00003761"/>
    </source>
</evidence>
<dbReference type="InterPro" id="IPR004549">
    <property type="entry name" value="Acetyl_CoA_COase_biotin_COase"/>
</dbReference>
<dbReference type="Gene3D" id="3.30.470.20">
    <property type="entry name" value="ATP-grasp fold, B domain"/>
    <property type="match status" value="1"/>
</dbReference>
<feature type="domain" description="ATP-grasp" evidence="20">
    <location>
        <begin position="121"/>
        <end position="317"/>
    </location>
</feature>
<dbReference type="FunFam" id="3.30.1490.20:FF:000018">
    <property type="entry name" value="Biotin carboxylase"/>
    <property type="match status" value="1"/>
</dbReference>
<organism evidence="22 23">
    <name type="scientific">Sphingopyxis macrogoltabida</name>
    <name type="common">Sphingomonas macrogoltabidus</name>
    <dbReference type="NCBI Taxonomy" id="33050"/>
    <lineage>
        <taxon>Bacteria</taxon>
        <taxon>Pseudomonadati</taxon>
        <taxon>Pseudomonadota</taxon>
        <taxon>Alphaproteobacteria</taxon>
        <taxon>Sphingomonadales</taxon>
        <taxon>Sphingomonadaceae</taxon>
        <taxon>Sphingopyxis</taxon>
    </lineage>
</organism>
<dbReference type="InterPro" id="IPR005479">
    <property type="entry name" value="CPAse_ATP-bd"/>
</dbReference>
<evidence type="ECO:0000259" key="20">
    <source>
        <dbReference type="PROSITE" id="PS50975"/>
    </source>
</evidence>
<dbReference type="UniPathway" id="UPA00655">
    <property type="reaction ID" value="UER00711"/>
</dbReference>
<keyword evidence="9 18" id="KW-0547">Nucleotide-binding</keyword>
<dbReference type="InterPro" id="IPR005482">
    <property type="entry name" value="Biotin_COase_C"/>
</dbReference>
<dbReference type="InterPro" id="IPR013815">
    <property type="entry name" value="ATP_grasp_subdomain_1"/>
</dbReference>
<evidence type="ECO:0000256" key="17">
    <source>
        <dbReference type="ARBA" id="ARBA00048600"/>
    </source>
</evidence>
<dbReference type="RefSeq" id="WP_054588383.1">
    <property type="nucleotide sequence ID" value="NZ_CP012700.1"/>
</dbReference>
<dbReference type="NCBIfam" id="TIGR00514">
    <property type="entry name" value="accC"/>
    <property type="match status" value="1"/>
</dbReference>
<keyword evidence="14 19" id="KW-0275">Fatty acid biosynthesis</keyword>
<dbReference type="NCBIfam" id="NF006367">
    <property type="entry name" value="PRK08591.1"/>
    <property type="match status" value="1"/>
</dbReference>
<dbReference type="GO" id="GO:0004075">
    <property type="term" value="F:biotin carboxylase activity"/>
    <property type="evidence" value="ECO:0007669"/>
    <property type="project" value="UniProtKB-EC"/>
</dbReference>
<evidence type="ECO:0000256" key="5">
    <source>
        <dbReference type="ARBA" id="ARBA00017242"/>
    </source>
</evidence>
<dbReference type="PATRIC" id="fig|33050.5.peg.2524"/>
<dbReference type="InterPro" id="IPR011761">
    <property type="entry name" value="ATP-grasp"/>
</dbReference>
<dbReference type="AlphaFoldDB" id="A0A0N9UW02"/>
<dbReference type="SUPFAM" id="SSF51246">
    <property type="entry name" value="Rudiment single hybrid motif"/>
    <property type="match status" value="1"/>
</dbReference>
<evidence type="ECO:0000256" key="10">
    <source>
        <dbReference type="ARBA" id="ARBA00022832"/>
    </source>
</evidence>
<keyword evidence="12" id="KW-0460">Magnesium</keyword>
<evidence type="ECO:0000256" key="3">
    <source>
        <dbReference type="ARBA" id="ARBA00011750"/>
    </source>
</evidence>
<dbReference type="InterPro" id="IPR051602">
    <property type="entry name" value="ACC_Biotin_Carboxylase"/>
</dbReference>
<dbReference type="EC" id="6.3.4.14" evidence="4 19"/>
<dbReference type="GO" id="GO:0006633">
    <property type="term" value="P:fatty acid biosynthetic process"/>
    <property type="evidence" value="ECO:0007669"/>
    <property type="project" value="UniProtKB-KW"/>
</dbReference>
<dbReference type="OrthoDB" id="9763189at2"/>
<dbReference type="InterPro" id="IPR011764">
    <property type="entry name" value="Biotin_carboxylation_dom"/>
</dbReference>
<evidence type="ECO:0000256" key="2">
    <source>
        <dbReference type="ARBA" id="ARBA00004956"/>
    </source>
</evidence>
<evidence type="ECO:0000256" key="9">
    <source>
        <dbReference type="ARBA" id="ARBA00022741"/>
    </source>
</evidence>
<keyword evidence="8" id="KW-0479">Metal-binding</keyword>
<name>A0A0N9UW02_SPHMC</name>
<dbReference type="GO" id="GO:2001295">
    <property type="term" value="P:malonyl-CoA biosynthetic process"/>
    <property type="evidence" value="ECO:0007669"/>
    <property type="project" value="UniProtKB-UniPathway"/>
</dbReference>
<evidence type="ECO:0000313" key="22">
    <source>
        <dbReference type="EMBL" id="ALH81103.1"/>
    </source>
</evidence>
<dbReference type="Pfam" id="PF00289">
    <property type="entry name" value="Biotin_carb_N"/>
    <property type="match status" value="1"/>
</dbReference>
<keyword evidence="6 19" id="KW-0444">Lipid biosynthesis</keyword>
<evidence type="ECO:0000259" key="21">
    <source>
        <dbReference type="PROSITE" id="PS50979"/>
    </source>
</evidence>
<accession>A0A0N9UW02</accession>
<evidence type="ECO:0000256" key="12">
    <source>
        <dbReference type="ARBA" id="ARBA00022842"/>
    </source>
</evidence>
<dbReference type="Proteomes" id="UP000058074">
    <property type="component" value="Chromosome"/>
</dbReference>
<dbReference type="PANTHER" id="PTHR48095">
    <property type="entry name" value="PYRUVATE CARBOXYLASE SUBUNIT A"/>
    <property type="match status" value="1"/>
</dbReference>
<evidence type="ECO:0000313" key="23">
    <source>
        <dbReference type="Proteomes" id="UP000058074"/>
    </source>
</evidence>
<protein>
    <recommendedName>
        <fullName evidence="5 19">Biotin carboxylase</fullName>
        <ecNumber evidence="4 19">6.3.4.14</ecNumber>
    </recommendedName>
    <alternativeName>
        <fullName evidence="16 19">Acetyl-coenzyme A carboxylase biotin carboxylase subunit A</fullName>
    </alternativeName>
</protein>
<evidence type="ECO:0000256" key="14">
    <source>
        <dbReference type="ARBA" id="ARBA00023160"/>
    </source>
</evidence>
<keyword evidence="15 19" id="KW-0092">Biotin</keyword>
<evidence type="ECO:0000256" key="11">
    <source>
        <dbReference type="ARBA" id="ARBA00022840"/>
    </source>
</evidence>
<evidence type="ECO:0000256" key="19">
    <source>
        <dbReference type="RuleBase" id="RU365063"/>
    </source>
</evidence>
<keyword evidence="10 19" id="KW-0276">Fatty acid metabolism</keyword>
<evidence type="ECO:0000256" key="4">
    <source>
        <dbReference type="ARBA" id="ARBA00013263"/>
    </source>
</evidence>
<dbReference type="InterPro" id="IPR011054">
    <property type="entry name" value="Rudment_hybrid_motif"/>
</dbReference>
<dbReference type="GO" id="GO:0005524">
    <property type="term" value="F:ATP binding"/>
    <property type="evidence" value="ECO:0007669"/>
    <property type="project" value="UniProtKB-UniRule"/>
</dbReference>
<evidence type="ECO:0000256" key="6">
    <source>
        <dbReference type="ARBA" id="ARBA00022516"/>
    </source>
</evidence>
<comment type="catalytic activity">
    <reaction evidence="17 19">
        <text>N(6)-biotinyl-L-lysyl-[protein] + hydrogencarbonate + ATP = N(6)-carboxybiotinyl-L-lysyl-[protein] + ADP + phosphate + H(+)</text>
        <dbReference type="Rhea" id="RHEA:13501"/>
        <dbReference type="Rhea" id="RHEA-COMP:10505"/>
        <dbReference type="Rhea" id="RHEA-COMP:10506"/>
        <dbReference type="ChEBI" id="CHEBI:15378"/>
        <dbReference type="ChEBI" id="CHEBI:17544"/>
        <dbReference type="ChEBI" id="CHEBI:30616"/>
        <dbReference type="ChEBI" id="CHEBI:43474"/>
        <dbReference type="ChEBI" id="CHEBI:83144"/>
        <dbReference type="ChEBI" id="CHEBI:83145"/>
        <dbReference type="ChEBI" id="CHEBI:456216"/>
        <dbReference type="EC" id="6.3.4.14"/>
    </reaction>
</comment>
<dbReference type="EMBL" id="CP012700">
    <property type="protein sequence ID" value="ALH81103.1"/>
    <property type="molecule type" value="Genomic_DNA"/>
</dbReference>
<dbReference type="SUPFAM" id="SSF56059">
    <property type="entry name" value="Glutathione synthetase ATP-binding domain-like"/>
    <property type="match status" value="1"/>
</dbReference>